<feature type="DNA-binding region" description="H-T-H motif" evidence="4">
    <location>
        <begin position="36"/>
        <end position="55"/>
    </location>
</feature>
<proteinExistence type="predicted"/>
<organism evidence="6 7">
    <name type="scientific">Streptomyces hazeniae</name>
    <dbReference type="NCBI Taxonomy" id="3075538"/>
    <lineage>
        <taxon>Bacteria</taxon>
        <taxon>Bacillati</taxon>
        <taxon>Actinomycetota</taxon>
        <taxon>Actinomycetes</taxon>
        <taxon>Kitasatosporales</taxon>
        <taxon>Streptomycetaceae</taxon>
        <taxon>Streptomyces</taxon>
    </lineage>
</organism>
<dbReference type="InterPro" id="IPR050109">
    <property type="entry name" value="HTH-type_TetR-like_transc_reg"/>
</dbReference>
<evidence type="ECO:0000256" key="4">
    <source>
        <dbReference type="PROSITE-ProRule" id="PRU00335"/>
    </source>
</evidence>
<comment type="caution">
    <text evidence="6">The sequence shown here is derived from an EMBL/GenBank/DDBJ whole genome shotgun (WGS) entry which is preliminary data.</text>
</comment>
<evidence type="ECO:0000256" key="3">
    <source>
        <dbReference type="ARBA" id="ARBA00023163"/>
    </source>
</evidence>
<evidence type="ECO:0000256" key="2">
    <source>
        <dbReference type="ARBA" id="ARBA00023125"/>
    </source>
</evidence>
<dbReference type="Gene3D" id="1.10.357.10">
    <property type="entry name" value="Tetracycline Repressor, domain 2"/>
    <property type="match status" value="1"/>
</dbReference>
<evidence type="ECO:0000259" key="5">
    <source>
        <dbReference type="PROSITE" id="PS50977"/>
    </source>
</evidence>
<keyword evidence="2 4" id="KW-0238">DNA-binding</keyword>
<dbReference type="InterPro" id="IPR036271">
    <property type="entry name" value="Tet_transcr_reg_TetR-rel_C_sf"/>
</dbReference>
<dbReference type="InterPro" id="IPR001647">
    <property type="entry name" value="HTH_TetR"/>
</dbReference>
<sequence>MSQPAAKAARRADAQRNAEKILDAAVACLSRNSDASVSEIARAAGVGRVTLYGHFPSREALVEAALTRLLAKGNAVLEGLDLAGDPRSALRELIESSWLLMAQASAVLQAAQAVLPPGRVRTLHEHPEQRVGDLVRRGQSEGVFRVDLPAGWLVSLLHHVMKGAAADAAQGRLDQADAPRFIVDTVLAAYMPVDRG</sequence>
<dbReference type="PROSITE" id="PS50977">
    <property type="entry name" value="HTH_TETR_2"/>
    <property type="match status" value="1"/>
</dbReference>
<name>A0ABU2NZM5_9ACTN</name>
<dbReference type="InterPro" id="IPR009057">
    <property type="entry name" value="Homeodomain-like_sf"/>
</dbReference>
<accession>A0ABU2NZM5</accession>
<keyword evidence="3" id="KW-0804">Transcription</keyword>
<keyword evidence="1" id="KW-0805">Transcription regulation</keyword>
<dbReference type="Pfam" id="PF00440">
    <property type="entry name" value="TetR_N"/>
    <property type="match status" value="1"/>
</dbReference>
<keyword evidence="7" id="KW-1185">Reference proteome</keyword>
<feature type="domain" description="HTH tetR-type" evidence="5">
    <location>
        <begin position="15"/>
        <end position="73"/>
    </location>
</feature>
<dbReference type="SUPFAM" id="SSF46689">
    <property type="entry name" value="Homeodomain-like"/>
    <property type="match status" value="1"/>
</dbReference>
<reference evidence="7" key="1">
    <citation type="submission" date="2023-07" db="EMBL/GenBank/DDBJ databases">
        <title>30 novel species of actinomycetes from the DSMZ collection.</title>
        <authorList>
            <person name="Nouioui I."/>
        </authorList>
    </citation>
    <scope>NUCLEOTIDE SEQUENCE [LARGE SCALE GENOMIC DNA]</scope>
    <source>
        <strain evidence="7">DSM 42041</strain>
    </source>
</reference>
<evidence type="ECO:0000313" key="7">
    <source>
        <dbReference type="Proteomes" id="UP001183414"/>
    </source>
</evidence>
<dbReference type="Proteomes" id="UP001183414">
    <property type="component" value="Unassembled WGS sequence"/>
</dbReference>
<dbReference type="RefSeq" id="WP_311675744.1">
    <property type="nucleotide sequence ID" value="NZ_JAVREQ010000031.1"/>
</dbReference>
<dbReference type="EMBL" id="JAVREQ010000031">
    <property type="protein sequence ID" value="MDT0382135.1"/>
    <property type="molecule type" value="Genomic_DNA"/>
</dbReference>
<protein>
    <submittedName>
        <fullName evidence="6">Helix-turn-helix domain-containing protein</fullName>
    </submittedName>
</protein>
<dbReference type="PANTHER" id="PTHR30055:SF234">
    <property type="entry name" value="HTH-TYPE TRANSCRIPTIONAL REGULATOR BETI"/>
    <property type="match status" value="1"/>
</dbReference>
<gene>
    <name evidence="6" type="ORF">RM572_25570</name>
</gene>
<evidence type="ECO:0000313" key="6">
    <source>
        <dbReference type="EMBL" id="MDT0382135.1"/>
    </source>
</evidence>
<dbReference type="PANTHER" id="PTHR30055">
    <property type="entry name" value="HTH-TYPE TRANSCRIPTIONAL REGULATOR RUTR"/>
    <property type="match status" value="1"/>
</dbReference>
<dbReference type="SUPFAM" id="SSF48498">
    <property type="entry name" value="Tetracyclin repressor-like, C-terminal domain"/>
    <property type="match status" value="1"/>
</dbReference>
<evidence type="ECO:0000256" key="1">
    <source>
        <dbReference type="ARBA" id="ARBA00023015"/>
    </source>
</evidence>